<dbReference type="PANTHER" id="PTHR40459">
    <property type="entry name" value="CONSERVED HYPOTHETICAL ALANINE AND LEUCINE RICH PROTEIN"/>
    <property type="match status" value="1"/>
</dbReference>
<dbReference type="SUPFAM" id="SSF48179">
    <property type="entry name" value="6-phosphogluconate dehydrogenase C-terminal domain-like"/>
    <property type="match status" value="1"/>
</dbReference>
<evidence type="ECO:0000259" key="1">
    <source>
        <dbReference type="Pfam" id="PF10728"/>
    </source>
</evidence>
<feature type="domain" description="DUF2520" evidence="1">
    <location>
        <begin position="122"/>
        <end position="245"/>
    </location>
</feature>
<dbReference type="SUPFAM" id="SSF51735">
    <property type="entry name" value="NAD(P)-binding Rossmann-fold domains"/>
    <property type="match status" value="1"/>
</dbReference>
<dbReference type="OrthoDB" id="9810755at2"/>
<organism evidence="2 3">
    <name type="scientific">Winogradskyella thalassocola</name>
    <dbReference type="NCBI Taxonomy" id="262004"/>
    <lineage>
        <taxon>Bacteria</taxon>
        <taxon>Pseudomonadati</taxon>
        <taxon>Bacteroidota</taxon>
        <taxon>Flavobacteriia</taxon>
        <taxon>Flavobacteriales</taxon>
        <taxon>Flavobacteriaceae</taxon>
        <taxon>Winogradskyella</taxon>
    </lineage>
</organism>
<accession>A0A1G8BB88</accession>
<dbReference type="InterPro" id="IPR008927">
    <property type="entry name" value="6-PGluconate_DH-like_C_sf"/>
</dbReference>
<gene>
    <name evidence="2" type="ORF">SAMN04489796_102257</name>
</gene>
<dbReference type="AlphaFoldDB" id="A0A1G8BB88"/>
<dbReference type="EMBL" id="FNCZ01000002">
    <property type="protein sequence ID" value="SDH30487.1"/>
    <property type="molecule type" value="Genomic_DNA"/>
</dbReference>
<reference evidence="3" key="1">
    <citation type="submission" date="2016-10" db="EMBL/GenBank/DDBJ databases">
        <authorList>
            <person name="Varghese N."/>
            <person name="Submissions S."/>
        </authorList>
    </citation>
    <scope>NUCLEOTIDE SEQUENCE [LARGE SCALE GENOMIC DNA]</scope>
    <source>
        <strain evidence="3">DSM 15363</strain>
    </source>
</reference>
<evidence type="ECO:0000313" key="3">
    <source>
        <dbReference type="Proteomes" id="UP000199492"/>
    </source>
</evidence>
<sequence>MISVVLLGAGNVATHLYKAFSNSENISITQWYNRTRASISSYANDVDITDSLDKLKEADIYIMAVSDDCIEQLSIDLPFTNRFVVHTSGSVAMHDIDKKNKIGVFYPLQTFSKEAEIDFSEVPICVEVYEKENLQLLIDLAKAVNCKPHKITTEQRQTLHLAAVFVNNFTNQLYRIGHEICETKNIEFEILHPLIEETAKKIQHMSPFMAQTGPAKRNDKRTIKRQLKLIEKEEHEAIYKMLTTSIKKTHGIRSTRIKSQKKEN</sequence>
<keyword evidence="3" id="KW-1185">Reference proteome</keyword>
<dbReference type="STRING" id="262004.SAMN04489796_102257"/>
<dbReference type="PANTHER" id="PTHR40459:SF1">
    <property type="entry name" value="CONSERVED HYPOTHETICAL ALANINE AND LEUCINE RICH PROTEIN"/>
    <property type="match status" value="1"/>
</dbReference>
<dbReference type="InterPro" id="IPR036291">
    <property type="entry name" value="NAD(P)-bd_dom_sf"/>
</dbReference>
<dbReference type="InterPro" id="IPR018931">
    <property type="entry name" value="DUF2520"/>
</dbReference>
<dbReference type="Pfam" id="PF10728">
    <property type="entry name" value="DUF2520"/>
    <property type="match status" value="1"/>
</dbReference>
<name>A0A1G8BB88_9FLAO</name>
<dbReference type="InterPro" id="IPR037108">
    <property type="entry name" value="TM1727-like_C_sf"/>
</dbReference>
<evidence type="ECO:0000313" key="2">
    <source>
        <dbReference type="EMBL" id="SDH30487.1"/>
    </source>
</evidence>
<dbReference type="Proteomes" id="UP000199492">
    <property type="component" value="Unassembled WGS sequence"/>
</dbReference>
<dbReference type="Gene3D" id="3.40.50.720">
    <property type="entry name" value="NAD(P)-binding Rossmann-like Domain"/>
    <property type="match status" value="1"/>
</dbReference>
<dbReference type="RefSeq" id="WP_092467132.1">
    <property type="nucleotide sequence ID" value="NZ_FNCZ01000002.1"/>
</dbReference>
<proteinExistence type="predicted"/>
<dbReference type="Gene3D" id="1.10.1040.20">
    <property type="entry name" value="ProC-like, C-terminal domain"/>
    <property type="match status" value="1"/>
</dbReference>
<protein>
    <submittedName>
        <fullName evidence="2">Predicted oxidoreductase, contains short-chain dehydrogenase (SDR) and DUF2520 domains</fullName>
    </submittedName>
</protein>